<accession>A0ABN0A174</accession>
<reference evidence="1 2" key="1">
    <citation type="journal article" date="2011" name="J. Bacteriol.">
        <title>Draft Genome Sequence of Turicibacter sanguinis PC909, Isolated from Human Feces.</title>
        <authorList>
            <person name="Cuiv P.O."/>
            <person name="Klaassens E.S."/>
            <person name="Durkin A.S."/>
            <person name="Harkins D.M."/>
            <person name="Foster L."/>
            <person name="McCorrison J."/>
            <person name="Torralba M."/>
            <person name="Nelson K.E."/>
            <person name="Morrison M."/>
        </authorList>
    </citation>
    <scope>NUCLEOTIDE SEQUENCE [LARGE SCALE GENOMIC DNA]</scope>
    <source>
        <strain evidence="1 2">PC909</strain>
    </source>
</reference>
<sequence>MYFLLAISMVAIPLLLVQWAYMKWVGVTKEATHHKSSDYVDEAFKMNFIQGKVNK</sequence>
<dbReference type="Proteomes" id="UP000002938">
    <property type="component" value="Unassembled WGS sequence"/>
</dbReference>
<proteinExistence type="predicted"/>
<name>A0ABN0A174_9FIRM</name>
<evidence type="ECO:0000313" key="1">
    <source>
        <dbReference type="EMBL" id="EFF63430.1"/>
    </source>
</evidence>
<dbReference type="GeneID" id="60058886"/>
<comment type="caution">
    <text evidence="1">The sequence shown here is derived from an EMBL/GenBank/DDBJ whole genome shotgun (WGS) entry which is preliminary data.</text>
</comment>
<dbReference type="EMBL" id="ADMN01000080">
    <property type="protein sequence ID" value="EFF63430.1"/>
    <property type="molecule type" value="Genomic_DNA"/>
</dbReference>
<gene>
    <name evidence="1" type="ORF">CUW_2733</name>
</gene>
<organism evidence="1 2">
    <name type="scientific">Turicibacter sanguinis PC909</name>
    <dbReference type="NCBI Taxonomy" id="702450"/>
    <lineage>
        <taxon>Bacteria</taxon>
        <taxon>Bacillati</taxon>
        <taxon>Bacillota</taxon>
        <taxon>Erysipelotrichia</taxon>
        <taxon>Erysipelotrichales</taxon>
        <taxon>Turicibacteraceae</taxon>
        <taxon>Turicibacter</taxon>
    </lineage>
</organism>
<keyword evidence="2" id="KW-1185">Reference proteome</keyword>
<protein>
    <submittedName>
        <fullName evidence="1">Uncharacterized protein</fullName>
    </submittedName>
</protein>
<evidence type="ECO:0000313" key="2">
    <source>
        <dbReference type="Proteomes" id="UP000002938"/>
    </source>
</evidence>
<dbReference type="RefSeq" id="WP_006785018.1">
    <property type="nucleotide sequence ID" value="NZ_ADMN01000080.1"/>
</dbReference>